<accession>A0ACC2IAD7</accession>
<dbReference type="Proteomes" id="UP001153331">
    <property type="component" value="Unassembled WGS sequence"/>
</dbReference>
<evidence type="ECO:0000313" key="2">
    <source>
        <dbReference type="Proteomes" id="UP001153331"/>
    </source>
</evidence>
<proteinExistence type="predicted"/>
<reference evidence="1" key="1">
    <citation type="submission" date="2022-11" db="EMBL/GenBank/DDBJ databases">
        <title>Genome Sequence of Boeremia exigua.</title>
        <authorList>
            <person name="Buettner E."/>
        </authorList>
    </citation>
    <scope>NUCLEOTIDE SEQUENCE</scope>
    <source>
        <strain evidence="1">CU02</strain>
    </source>
</reference>
<sequence>MEYPALRSLGQNTSMDIFPGLLEWVFDCDAFKRWHRGEGKWQLHCIAGPGSGKTTFATLATRYLRQHSEYRDCPIISVSIDEEVSDCNIDFIEAFLVMVYQTLNEFPLHNSEESDQLYDEYNRWCLLHAEGVQRRRRLGRLRRAVHASLEAVSDTYTFLILDGIDRCGPTVRYMIETELVDLQQMNMRVLLTSRSATFEQTEALCDHERHVDDNPLDMYLQCRTDSCDGFTMCLLCKDADRVCSQCRVEGSLYEPYDHVNIRLWVPSQVMEAFIAWDLEREHGDLRLNSPARKPPLSILGESLRSTRDAKFIRALVEHIAANSYGNIAIARARLDLVHGTESAEGLEARKEQLPATIIALFDRGLETIVAQPEHQRETALKAIAAAARYDDGETIEDLLEQLRGFGIPGIQSGEEIVEATRGWLVDIMVDGPQRLKVYNKNFLFYVEQRYHRAIHRSSIQIDINSRRSSAFATFDAHQMASTARFEPQNVFEEPKRINDFKLTRTVTTMPAIDEVPTQPFIVRKGTVAWT</sequence>
<protein>
    <submittedName>
        <fullName evidence="1">Uncharacterized protein</fullName>
    </submittedName>
</protein>
<dbReference type="EMBL" id="JAPHNI010000347">
    <property type="protein sequence ID" value="KAJ8112155.1"/>
    <property type="molecule type" value="Genomic_DNA"/>
</dbReference>
<evidence type="ECO:0000313" key="1">
    <source>
        <dbReference type="EMBL" id="KAJ8112155.1"/>
    </source>
</evidence>
<name>A0ACC2IAD7_9PLEO</name>
<organism evidence="1 2">
    <name type="scientific">Boeremia exigua</name>
    <dbReference type="NCBI Taxonomy" id="749465"/>
    <lineage>
        <taxon>Eukaryota</taxon>
        <taxon>Fungi</taxon>
        <taxon>Dikarya</taxon>
        <taxon>Ascomycota</taxon>
        <taxon>Pezizomycotina</taxon>
        <taxon>Dothideomycetes</taxon>
        <taxon>Pleosporomycetidae</taxon>
        <taxon>Pleosporales</taxon>
        <taxon>Pleosporineae</taxon>
        <taxon>Didymellaceae</taxon>
        <taxon>Boeremia</taxon>
    </lineage>
</organism>
<keyword evidence="2" id="KW-1185">Reference proteome</keyword>
<gene>
    <name evidence="1" type="ORF">OPT61_g5417</name>
</gene>
<comment type="caution">
    <text evidence="1">The sequence shown here is derived from an EMBL/GenBank/DDBJ whole genome shotgun (WGS) entry which is preliminary data.</text>
</comment>